<comment type="caution">
    <text evidence="3">The sequence shown here is derived from an EMBL/GenBank/DDBJ whole genome shotgun (WGS) entry which is preliminary data.</text>
</comment>
<dbReference type="GO" id="GO:0030425">
    <property type="term" value="C:dendrite"/>
    <property type="evidence" value="ECO:0007669"/>
    <property type="project" value="TreeGrafter"/>
</dbReference>
<dbReference type="InterPro" id="IPR028103">
    <property type="entry name" value="Spatacsin"/>
</dbReference>
<name>A0A8X6UGG7_NEPPI</name>
<evidence type="ECO:0000259" key="2">
    <source>
        <dbReference type="Pfam" id="PF14649"/>
    </source>
</evidence>
<dbReference type="GO" id="GO:0007409">
    <property type="term" value="P:axonogenesis"/>
    <property type="evidence" value="ECO:0007669"/>
    <property type="project" value="TreeGrafter"/>
</dbReference>
<evidence type="ECO:0000256" key="1">
    <source>
        <dbReference type="SAM" id="MobiDB-lite"/>
    </source>
</evidence>
<organism evidence="3 4">
    <name type="scientific">Nephila pilipes</name>
    <name type="common">Giant wood spider</name>
    <name type="synonym">Nephila maculata</name>
    <dbReference type="NCBI Taxonomy" id="299642"/>
    <lineage>
        <taxon>Eukaryota</taxon>
        <taxon>Metazoa</taxon>
        <taxon>Ecdysozoa</taxon>
        <taxon>Arthropoda</taxon>
        <taxon>Chelicerata</taxon>
        <taxon>Arachnida</taxon>
        <taxon>Araneae</taxon>
        <taxon>Araneomorphae</taxon>
        <taxon>Entelegynae</taxon>
        <taxon>Araneoidea</taxon>
        <taxon>Nephilidae</taxon>
        <taxon>Nephila</taxon>
    </lineage>
</organism>
<dbReference type="GO" id="GO:0045202">
    <property type="term" value="C:synapse"/>
    <property type="evidence" value="ECO:0007669"/>
    <property type="project" value="TreeGrafter"/>
</dbReference>
<dbReference type="PANTHER" id="PTHR13650:SF0">
    <property type="entry name" value="SPATACSIN"/>
    <property type="match status" value="1"/>
</dbReference>
<accession>A0A8X6UGG7</accession>
<evidence type="ECO:0000313" key="4">
    <source>
        <dbReference type="Proteomes" id="UP000887013"/>
    </source>
</evidence>
<keyword evidence="4" id="KW-1185">Reference proteome</keyword>
<dbReference type="EMBL" id="BMAW01033480">
    <property type="protein sequence ID" value="GFU30381.1"/>
    <property type="molecule type" value="Genomic_DNA"/>
</dbReference>
<feature type="domain" description="Spatacsin C-terminal" evidence="2">
    <location>
        <begin position="2025"/>
        <end position="2319"/>
    </location>
</feature>
<dbReference type="Pfam" id="PF14649">
    <property type="entry name" value="Spatacsin_C"/>
    <property type="match status" value="1"/>
</dbReference>
<dbReference type="GO" id="GO:0030424">
    <property type="term" value="C:axon"/>
    <property type="evidence" value="ECO:0007669"/>
    <property type="project" value="TreeGrafter"/>
</dbReference>
<gene>
    <name evidence="3" type="primary">SPG11</name>
    <name evidence="3" type="ORF">NPIL_512641</name>
</gene>
<feature type="region of interest" description="Disordered" evidence="1">
    <location>
        <begin position="1355"/>
        <end position="1374"/>
    </location>
</feature>
<dbReference type="Proteomes" id="UP000887013">
    <property type="component" value="Unassembled WGS sequence"/>
</dbReference>
<feature type="compositionally biased region" description="Basic and acidic residues" evidence="1">
    <location>
        <begin position="1355"/>
        <end position="1366"/>
    </location>
</feature>
<dbReference type="GO" id="GO:0048489">
    <property type="term" value="P:synaptic vesicle transport"/>
    <property type="evidence" value="ECO:0007669"/>
    <property type="project" value="TreeGrafter"/>
</dbReference>
<dbReference type="InterPro" id="IPR028107">
    <property type="entry name" value="Spatacsin_C_dom"/>
</dbReference>
<dbReference type="OrthoDB" id="2018754at2759"/>
<evidence type="ECO:0000313" key="3">
    <source>
        <dbReference type="EMBL" id="GFU30381.1"/>
    </source>
</evidence>
<reference evidence="3" key="1">
    <citation type="submission" date="2020-08" db="EMBL/GenBank/DDBJ databases">
        <title>Multicomponent nature underlies the extraordinary mechanical properties of spider dragline silk.</title>
        <authorList>
            <person name="Kono N."/>
            <person name="Nakamura H."/>
            <person name="Mori M."/>
            <person name="Yoshida Y."/>
            <person name="Ohtoshi R."/>
            <person name="Malay A.D."/>
            <person name="Moran D.A.P."/>
            <person name="Tomita M."/>
            <person name="Numata K."/>
            <person name="Arakawa K."/>
        </authorList>
    </citation>
    <scope>NUCLEOTIDE SEQUENCE</scope>
</reference>
<dbReference type="GO" id="GO:0007268">
    <property type="term" value="P:chemical synaptic transmission"/>
    <property type="evidence" value="ECO:0007669"/>
    <property type="project" value="TreeGrafter"/>
</dbReference>
<dbReference type="PANTHER" id="PTHR13650">
    <property type="entry name" value="SPATACSIN"/>
    <property type="match status" value="1"/>
</dbReference>
<sequence>MSLGKLLIKHFPEICGNISSVTATSDLKLLSIHSTEKDLMISLIKKPGNYLTLCGVEKFAWQEDNYSQEDYRLLIVNHQNEICYYSIEVKFPSDLTSFGHFSKKQLSKWNMKTIFQSFQEIAKSLADISSICILKFEAKEAVFLFDRKVVVSFFPSSETYPQIMSIVDLRDDSPSHKKVLLAKEILFALNDSGTKLTIYSFSNNSKLYEFGFSDFGLKPLSGGAVTNFCVNLKLDLLIFHTEDGHMYSMPLNIPSQPPKNSVSQSAGIVTAFTKHFPSVKGINDSLRRYSTSSGSFQPMSFSCNTEGLLLKDLFIVENKLCFSYYCNSEYLLGIHTLDSDRPTMHERFTESAFLIKSGSEEVPFPLLLFHNNKIFLVLYDIEQDKLVNELMIYPSSGTVEILSSLNNWSNIHMDIEVLKLGLSNRQLYTVEFFLKTLFEGFYQLWHSPLTQQWISKVKKECSLWDDVLNLVIENVNNNLKENYSCQYAEQLLQITIGMVIQIIAIIDSKETDVSHFLKDDKHAFLSTFSKILLKMREFLHEAETESPKESKNKEIGHFTENLNPEVLSQWKKWKKLPAEEVIQESILSNTIPMAQSFFSCYCKDSSRSSYVEFEKTAEDLVLHYLRQSLMDKTLTVLLNMGIDINSKLLDIFMSTPEKDIRALMLKELLNRNLLTEDVMQSLRFVSLLEKLYPCTSFEHARLLLDEKRMLKEDIICAAPKKEGKLVTGDFMNFNQDNSESSSYCRIVLKWVSTWDNDIKGRILAPHYLKNSPVLEYFMKEDGGSKIDKLSVWSYLLENGNLPYLMNWIDIWLGRHPPNSGSVSTLDEWPLSQEMINSIPERATAYVAEILLNALARHGIFCEEELENVSSFLTRIGKSQCDINDISVFSCDKSTISFSDLCHRLVHYCLKHNLNNFLYYFLSNNYNKFSVWPSCHLCNVPLLNLTKAYYIWSQNHNDSQIAYDAMAGVAQYIFKLQNTSPTELLSNLPLPLALGILLFKPQSLSESVAEIKKNSENTVQLVQEKFQAYPLLCNFLFKDHKQRIHPDVTVYELLKGSTVFDTSQLFGWQSMNTLKSEDSQNEFPHFSLKSLSEQYGLKKELTYLYYLMEGRPNYSYLKFIAQEVVLETGLSISRVRSACRDVTDYALSNYRCSDICAACVCFVELLGQDSLPLRACLIAANKLHEIQIAEGDKLFDKSFPDIGRKFKQAYLNKDYAVSLITELEDITLNSWNPYKTESDALFKDIILWMPVMTLSHLHEVEAGNAYLNECAKQNNWLKFLVFSQVFQISKEQVLKAASKFSNSCISYHILHSLHQKSSLLYDVAYETKTIPSIKTQKKDMRKSWYSRIGLITKAPTENKKETNRDEDSASVTSEETSASSDVDLRSFVLKDLFSQLLLANSSDCPWDCLLHTSYEIKNPVLALLAASYPDARLENCFFMWLYTNLCHNDKVQKELESYFSELNITNCSTEDLENLIILAIRNQKILTLWQGVHLFLPDTPLPALMGFLRSFMVYKQFNSSIESFQNQIWDYPKHSEKPSVLHSLHWIKNISVCILKEAVVICSTSYERIIMLSHFHHTKLESLFLNDVIVPEFMKVYKMVQCLRQFDQDIDIKNFFLSEDNPSYTNTCWTAVKKLLECHLYDEAQIFSSAANLPQEEMLMLQINHETSEARKSQNWSNLSHRVEFWKHVLLKLRVLPLHTAIDFLEVQCEISDKYGEKYFLMKSIIEILRQNKKAGNAAVTTYNLEILIKKMWLWCIKAEVYIELLPEIFDIRTMHDFDVQDVFVDSSVQANLLCLENDSEKEALGSIIGQFLLKKDVLKAFELATTFGYNCNDLKIIKSCLNLARGEISLNSIDLSFPDVDSEAPSSRTIRSLLLWIANESKSISAYEKDAIQCMEKLSRKCNIATSICHQILVHYTIAAVLEIDYMSIAKEKDPFKILKDILVCKLNDEHILAKSVIVVHELADKDVAKFLSEEIFNSLKILCNTDLVMIPEEKSAFSEHVIYDPVRTNEGFQLIVKLCQDPSLLGSALMNIFAAEFVELHHKSSDQSFSVVIELCICAHECFVAACNMDGISQILHNAQIIVNLLEEADKFPMMIHLLSGLGRYSEMAYVFDILKSNEKLNLLFEKKMENIPNLKLALLDYLTRCPHSEGSNYFYNLASQFGMYREKAQILEMSVQKQLSLLCKKNTTLDNDMKEELEGALRLLTEAAKSYCKADCLHQAQSCTHLAQLVALQIYFVPSGIWIIGLDESSVARFITDHDKFSQAYIVAEEYGNHQLWSQALLHNVVVRGDREYLREFQAHKGLDTSLIIDVVKRYQKLGPKTENMVRNIKLLLSLCSNVKIKYSLAQELGFSDMISELLMGEASSYLQDLMANNTLK</sequence>
<protein>
    <submittedName>
        <fullName evidence="3">Spatacsin</fullName>
    </submittedName>
</protein>
<proteinExistence type="predicted"/>
<dbReference type="GO" id="GO:0008088">
    <property type="term" value="P:axo-dendritic transport"/>
    <property type="evidence" value="ECO:0007669"/>
    <property type="project" value="TreeGrafter"/>
</dbReference>
<dbReference type="GO" id="GO:0005737">
    <property type="term" value="C:cytoplasm"/>
    <property type="evidence" value="ECO:0007669"/>
    <property type="project" value="TreeGrafter"/>
</dbReference>